<dbReference type="EMBL" id="DP000238">
    <property type="protein sequence ID" value="ABK78290.1"/>
    <property type="molecule type" value="Genomic_DNA"/>
</dbReference>
<feature type="transmembrane region" description="Helical" evidence="7">
    <location>
        <begin position="442"/>
        <end position="461"/>
    </location>
</feature>
<feature type="transmembrane region" description="Helical" evidence="7">
    <location>
        <begin position="141"/>
        <end position="159"/>
    </location>
</feature>
<dbReference type="NCBIfam" id="TIGR01972">
    <property type="entry name" value="NDH_I_M"/>
    <property type="match status" value="1"/>
</dbReference>
<proteinExistence type="inferred from homology"/>
<feature type="transmembrane region" description="Helical" evidence="7">
    <location>
        <begin position="191"/>
        <end position="214"/>
    </location>
</feature>
<evidence type="ECO:0000256" key="2">
    <source>
        <dbReference type="ARBA" id="ARBA00009025"/>
    </source>
</evidence>
<keyword evidence="3" id="KW-1003">Cell membrane</keyword>
<evidence type="ECO:0000313" key="10">
    <source>
        <dbReference type="Proteomes" id="UP000000758"/>
    </source>
</evidence>
<feature type="transmembrane region" description="Helical" evidence="7">
    <location>
        <begin position="482"/>
        <end position="502"/>
    </location>
</feature>
<evidence type="ECO:0000256" key="5">
    <source>
        <dbReference type="ARBA" id="ARBA00022989"/>
    </source>
</evidence>
<gene>
    <name evidence="9" type="ordered locus">CENSYa_1672</name>
</gene>
<feature type="transmembrane region" description="Helical" evidence="7">
    <location>
        <begin position="165"/>
        <end position="184"/>
    </location>
</feature>
<feature type="transmembrane region" description="Helical" evidence="7">
    <location>
        <begin position="71"/>
        <end position="93"/>
    </location>
</feature>
<dbReference type="EC" id="1.6.5.3" evidence="9"/>
<dbReference type="PANTHER" id="PTHR42703:SF1">
    <property type="entry name" value="NA(+)_H(+) ANTIPORTER SUBUNIT D1"/>
    <property type="match status" value="1"/>
</dbReference>
<comment type="similarity">
    <text evidence="2">Belongs to the complex I subunit 4 family.</text>
</comment>
<evidence type="ECO:0000256" key="1">
    <source>
        <dbReference type="ARBA" id="ARBA00004651"/>
    </source>
</evidence>
<protein>
    <submittedName>
        <fullName evidence="9">Formate hydrogenlyase subunit 3/Multisubunit Na /H antiporter</fullName>
        <ecNumber evidence="9">1.6.5.3</ecNumber>
    </submittedName>
</protein>
<dbReference type="Pfam" id="PF00361">
    <property type="entry name" value="Proton_antipo_M"/>
    <property type="match status" value="1"/>
</dbReference>
<dbReference type="GO" id="GO:0005886">
    <property type="term" value="C:plasma membrane"/>
    <property type="evidence" value="ECO:0007669"/>
    <property type="project" value="UniProtKB-SubCell"/>
</dbReference>
<dbReference type="PRINTS" id="PR01437">
    <property type="entry name" value="NUOXDRDTASE4"/>
</dbReference>
<reference evidence="9 10" key="1">
    <citation type="journal article" date="2006" name="Proc. Natl. Acad. Sci. U.S.A.">
        <title>Genomic analysis of the uncultivated marine crenarchaeote Cenarchaeum symbiosum.</title>
        <authorList>
            <person name="Hallam S.J."/>
            <person name="Konstantinidis K.T."/>
            <person name="Putnam N."/>
            <person name="Schleper C."/>
            <person name="Watanabe Y."/>
            <person name="Sugahara J."/>
            <person name="Preston C."/>
            <person name="de la Torre J."/>
            <person name="Richardson P.M."/>
            <person name="DeLong E.F."/>
        </authorList>
    </citation>
    <scope>NUCLEOTIDE SEQUENCE [LARGE SCALE GENOMIC DNA]</scope>
    <source>
        <strain evidence="10">A</strain>
    </source>
</reference>
<evidence type="ECO:0000313" key="9">
    <source>
        <dbReference type="EMBL" id="ABK78290.1"/>
    </source>
</evidence>
<evidence type="ECO:0000256" key="6">
    <source>
        <dbReference type="ARBA" id="ARBA00023136"/>
    </source>
</evidence>
<dbReference type="AlphaFoldDB" id="A0RY73"/>
<keyword evidence="4 7" id="KW-0812">Transmembrane</keyword>
<dbReference type="InterPro" id="IPR001750">
    <property type="entry name" value="ND/Mrp_TM"/>
</dbReference>
<evidence type="ECO:0000256" key="3">
    <source>
        <dbReference type="ARBA" id="ARBA00022475"/>
    </source>
</evidence>
<keyword evidence="9" id="KW-0560">Oxidoreductase</keyword>
<feature type="transmembrane region" description="Helical" evidence="7">
    <location>
        <begin position="6"/>
        <end position="23"/>
    </location>
</feature>
<dbReference type="KEGG" id="csy:CENSYa_1672"/>
<dbReference type="InterPro" id="IPR010227">
    <property type="entry name" value="NADH_Q_OxRdtase_chainM/4"/>
</dbReference>
<dbReference type="InterPro" id="IPR003918">
    <property type="entry name" value="NADH_UbQ_OxRdtase"/>
</dbReference>
<evidence type="ECO:0000256" key="4">
    <source>
        <dbReference type="ARBA" id="ARBA00022692"/>
    </source>
</evidence>
<dbReference type="PANTHER" id="PTHR42703">
    <property type="entry name" value="NADH DEHYDROGENASE"/>
    <property type="match status" value="1"/>
</dbReference>
<dbReference type="GO" id="GO:0008137">
    <property type="term" value="F:NADH dehydrogenase (ubiquinone) activity"/>
    <property type="evidence" value="ECO:0007669"/>
    <property type="project" value="InterPro"/>
</dbReference>
<feature type="domain" description="NADH:quinone oxidoreductase/Mrp antiporter transmembrane" evidence="8">
    <location>
        <begin position="159"/>
        <end position="435"/>
    </location>
</feature>
<dbReference type="EnsemblBacteria" id="ABK78290">
    <property type="protein sequence ID" value="ABK78290"/>
    <property type="gene ID" value="CENSYa_1672"/>
</dbReference>
<dbReference type="GO" id="GO:0016491">
    <property type="term" value="F:oxidoreductase activity"/>
    <property type="evidence" value="ECO:0007669"/>
    <property type="project" value="UniProtKB-KW"/>
</dbReference>
<feature type="transmembrane region" description="Helical" evidence="7">
    <location>
        <begin position="329"/>
        <end position="348"/>
    </location>
</feature>
<sequence length="520" mass="56451">MEYALLQAVFLPLLLSPVAYILGKRAGVNVTTWFTFGVLAYCAVLVVMVALEGTYEERYPWTSLFGEFGLLMDGLAAPFAIMIYVISAVLALYSKPYMVHKFREMYEESRGRAGGSGGAGQSTEMVSSGGMDEYVNRQSGTYFALFLVFAMGMLGTILSTNLIEFYIFFEVMLIPAFFLVAFWGDGPRRKIALMFFFWTHVGAVVLLLGFLSIGLSVGSFDFADIQESVIPPDIAFLAAVAIAIGLGVKLAAFMFHIWLPWVHGAAPTPISALLSPVMIGIGAYGIFRLIIEFLPLQYGELAIWFHVWGLVTMIYGGAMALMQDDLKRLLAYSSISQMGYLLFGIGTYSTLGLAGAEMMYVTHALGKGLLFMTAGVLIVQAGTRSISKLGGLAGKMPITAVCAVIGALTIMGIPPTSGFMGEWIIFYGALETAIEEGSTLRMVTFGLGLVATALTMSYMLWMLKRVFFGKTPIGLAKVKEASWYMTAPMMVLAGFTIVLGIYPDIFLEGIIPYMEGVLGA</sequence>
<accession>A0RY73</accession>
<keyword evidence="6 7" id="KW-0472">Membrane</keyword>
<dbReference type="InterPro" id="IPR050586">
    <property type="entry name" value="CPA3_Na-H_Antiporter_D"/>
</dbReference>
<dbReference type="HOGENOM" id="CLU_007100_4_2_2"/>
<organism evidence="9 10">
    <name type="scientific">Cenarchaeum symbiosum (strain A)</name>
    <dbReference type="NCBI Taxonomy" id="414004"/>
    <lineage>
        <taxon>Archaea</taxon>
        <taxon>Nitrososphaerota</taxon>
        <taxon>Candidatus Cenarchaeales</taxon>
        <taxon>Candidatus Cenarchaeaceae</taxon>
        <taxon>Candidatus Cenarchaeum</taxon>
    </lineage>
</organism>
<dbReference type="Proteomes" id="UP000000758">
    <property type="component" value="Chromosome"/>
</dbReference>
<feature type="transmembrane region" description="Helical" evidence="7">
    <location>
        <begin position="303"/>
        <end position="322"/>
    </location>
</feature>
<keyword evidence="5 7" id="KW-1133">Transmembrane helix</keyword>
<evidence type="ECO:0000259" key="8">
    <source>
        <dbReference type="Pfam" id="PF00361"/>
    </source>
</evidence>
<feature type="transmembrane region" description="Helical" evidence="7">
    <location>
        <begin position="360"/>
        <end position="379"/>
    </location>
</feature>
<comment type="subcellular location">
    <subcellularLocation>
        <location evidence="1">Cell membrane</location>
        <topology evidence="1">Multi-pass membrane protein</topology>
    </subcellularLocation>
</comment>
<evidence type="ECO:0000256" key="7">
    <source>
        <dbReference type="SAM" id="Phobius"/>
    </source>
</evidence>
<dbReference type="PATRIC" id="fig|414004.10.peg.1527"/>
<feature type="transmembrane region" description="Helical" evidence="7">
    <location>
        <begin position="400"/>
        <end position="430"/>
    </location>
</feature>
<name>A0RY73_CENSY</name>
<feature type="transmembrane region" description="Helical" evidence="7">
    <location>
        <begin position="30"/>
        <end position="51"/>
    </location>
</feature>
<dbReference type="GO" id="GO:0042773">
    <property type="term" value="P:ATP synthesis coupled electron transport"/>
    <property type="evidence" value="ECO:0007669"/>
    <property type="project" value="InterPro"/>
</dbReference>
<dbReference type="STRING" id="414004.CENSYa_1672"/>
<feature type="transmembrane region" description="Helical" evidence="7">
    <location>
        <begin position="234"/>
        <end position="258"/>
    </location>
</feature>
<keyword evidence="10" id="KW-1185">Reference proteome</keyword>
<feature type="transmembrane region" description="Helical" evidence="7">
    <location>
        <begin position="270"/>
        <end position="291"/>
    </location>
</feature>